<evidence type="ECO:0000313" key="9">
    <source>
        <dbReference type="Proteomes" id="UP000601435"/>
    </source>
</evidence>
<sequence>VKTLAPDNGFSKEMLNKAKPHKAKELHTEPVSNRLNPVDKKEVDDDAQPDGHSVPVFVSKNAFCCRIKQRPGLQHFDRLRTKNWFKTSLCKVFPEVDNIFLAESSDYSQAHAARHFFLDRCLNIRKPMVRSEDLAETCILKGHVEVTKVEESKAQDDSDTGRWLLPVRRLWVQTDIVVRVCILTVRGLTLEQGLKLTDDSSVYAVAKVNGMSDHLQRKSHARMVLEDGSGCDFYASVEIQTSVPGVGTLQIEVKADVGTYTRQEVTLGRAVLDIEDRWLALQARDMREVTNKKWIDQNLSPSEPVLPDERKGTKARPTAGPGGKESSRDSDKIQPALAPSQLEPIETTDLFSTKKHQENRRVGSLRCWVDMGSLQRPPPQVDFRHVPQAEYEIRMLVKNVTNITQFKDFGERNDVRVVAYVKMKSQGQEPVSLKLQTDVHKYARYTASFNWQWAFRVTAPLQYCYIILSLVDEDSLTEADLMYAPKAGMRRNQKVKIFRMSLAGRFNVFTAAVMGSEASRQGAAKLERLAVDMLCHPDESITWGLVEVEIVSAEEAALHEIPKDCQVSPPEDRMGTFQAVTNPLGFIYNYLGPTNYFFIRRTMIIIIFFLSVLVILACVYLILQILLPGLEIYDRLQPTPNAN</sequence>
<accession>A0A812UWH8</accession>
<reference evidence="8" key="1">
    <citation type="submission" date="2021-02" db="EMBL/GenBank/DDBJ databases">
        <authorList>
            <person name="Dougan E. K."/>
            <person name="Rhodes N."/>
            <person name="Thang M."/>
            <person name="Chan C."/>
        </authorList>
    </citation>
    <scope>NUCLEOTIDE SEQUENCE</scope>
</reference>
<dbReference type="AlphaFoldDB" id="A0A812UWH8"/>
<dbReference type="Proteomes" id="UP000601435">
    <property type="component" value="Unassembled WGS sequence"/>
</dbReference>
<keyword evidence="4 7" id="KW-1133">Transmembrane helix</keyword>
<feature type="region of interest" description="Disordered" evidence="6">
    <location>
        <begin position="1"/>
        <end position="51"/>
    </location>
</feature>
<keyword evidence="3" id="KW-0677">Repeat</keyword>
<feature type="non-terminal residue" evidence="8">
    <location>
        <position position="643"/>
    </location>
</feature>
<evidence type="ECO:0000256" key="7">
    <source>
        <dbReference type="SAM" id="Phobius"/>
    </source>
</evidence>
<proteinExistence type="predicted"/>
<keyword evidence="9" id="KW-1185">Reference proteome</keyword>
<dbReference type="GO" id="GO:0016020">
    <property type="term" value="C:membrane"/>
    <property type="evidence" value="ECO:0007669"/>
    <property type="project" value="UniProtKB-SubCell"/>
</dbReference>
<organism evidence="8 9">
    <name type="scientific">Symbiodinium necroappetens</name>
    <dbReference type="NCBI Taxonomy" id="1628268"/>
    <lineage>
        <taxon>Eukaryota</taxon>
        <taxon>Sar</taxon>
        <taxon>Alveolata</taxon>
        <taxon>Dinophyceae</taxon>
        <taxon>Suessiales</taxon>
        <taxon>Symbiodiniaceae</taxon>
        <taxon>Symbiodinium</taxon>
    </lineage>
</organism>
<dbReference type="PANTHER" id="PTHR12546">
    <property type="entry name" value="FER-1-LIKE"/>
    <property type="match status" value="1"/>
</dbReference>
<keyword evidence="5 7" id="KW-0472">Membrane</keyword>
<evidence type="ECO:0000256" key="3">
    <source>
        <dbReference type="ARBA" id="ARBA00022737"/>
    </source>
</evidence>
<feature type="region of interest" description="Disordered" evidence="6">
    <location>
        <begin position="298"/>
        <end position="339"/>
    </location>
</feature>
<evidence type="ECO:0000256" key="2">
    <source>
        <dbReference type="ARBA" id="ARBA00022692"/>
    </source>
</evidence>
<dbReference type="OrthoDB" id="440140at2759"/>
<protein>
    <recommendedName>
        <fullName evidence="10">C2 domain-containing protein</fullName>
    </recommendedName>
</protein>
<evidence type="ECO:0000256" key="6">
    <source>
        <dbReference type="SAM" id="MobiDB-lite"/>
    </source>
</evidence>
<dbReference type="PANTHER" id="PTHR12546:SF33">
    <property type="entry name" value="SPERM VESICLE FUSION PROTEIN FER-1"/>
    <property type="match status" value="1"/>
</dbReference>
<evidence type="ECO:0000256" key="1">
    <source>
        <dbReference type="ARBA" id="ARBA00004370"/>
    </source>
</evidence>
<evidence type="ECO:0008006" key="10">
    <source>
        <dbReference type="Google" id="ProtNLM"/>
    </source>
</evidence>
<keyword evidence="2 7" id="KW-0812">Transmembrane</keyword>
<comment type="subcellular location">
    <subcellularLocation>
        <location evidence="1">Membrane</location>
    </subcellularLocation>
</comment>
<gene>
    <name evidence="8" type="ORF">SNEC2469_LOCUS16991</name>
</gene>
<dbReference type="InterPro" id="IPR037721">
    <property type="entry name" value="Ferlin"/>
</dbReference>
<name>A0A812UWH8_9DINO</name>
<dbReference type="GO" id="GO:0007009">
    <property type="term" value="P:plasma membrane organization"/>
    <property type="evidence" value="ECO:0007669"/>
    <property type="project" value="TreeGrafter"/>
</dbReference>
<evidence type="ECO:0000313" key="8">
    <source>
        <dbReference type="EMBL" id="CAE7587947.1"/>
    </source>
</evidence>
<evidence type="ECO:0000256" key="5">
    <source>
        <dbReference type="ARBA" id="ARBA00023136"/>
    </source>
</evidence>
<feature type="transmembrane region" description="Helical" evidence="7">
    <location>
        <begin position="603"/>
        <end position="627"/>
    </location>
</feature>
<comment type="caution">
    <text evidence="8">The sequence shown here is derived from an EMBL/GenBank/DDBJ whole genome shotgun (WGS) entry which is preliminary data.</text>
</comment>
<evidence type="ECO:0000256" key="4">
    <source>
        <dbReference type="ARBA" id="ARBA00022989"/>
    </source>
</evidence>
<dbReference type="EMBL" id="CAJNJA010027864">
    <property type="protein sequence ID" value="CAE7587947.1"/>
    <property type="molecule type" value="Genomic_DNA"/>
</dbReference>